<keyword evidence="4 6" id="KW-0175">Coiled coil</keyword>
<feature type="coiled-coil region" evidence="6">
    <location>
        <begin position="181"/>
        <end position="215"/>
    </location>
</feature>
<dbReference type="Pfam" id="PF02463">
    <property type="entry name" value="SMC_N"/>
    <property type="match status" value="1"/>
</dbReference>
<accession>A0A381TN09</accession>
<evidence type="ECO:0000256" key="2">
    <source>
        <dbReference type="ARBA" id="ARBA00022741"/>
    </source>
</evidence>
<dbReference type="AlphaFoldDB" id="A0A381TN09"/>
<dbReference type="GO" id="GO:0005524">
    <property type="term" value="F:ATP binding"/>
    <property type="evidence" value="ECO:0007669"/>
    <property type="project" value="UniProtKB-KW"/>
</dbReference>
<dbReference type="SMART" id="SM00968">
    <property type="entry name" value="SMC_hinge"/>
    <property type="match status" value="1"/>
</dbReference>
<organism evidence="8">
    <name type="scientific">marine metagenome</name>
    <dbReference type="NCBI Taxonomy" id="408172"/>
    <lineage>
        <taxon>unclassified sequences</taxon>
        <taxon>metagenomes</taxon>
        <taxon>ecological metagenomes</taxon>
    </lineage>
</organism>
<dbReference type="InterPro" id="IPR003395">
    <property type="entry name" value="RecF/RecN/SMC_N"/>
</dbReference>
<dbReference type="InterPro" id="IPR010935">
    <property type="entry name" value="SMC_hinge"/>
</dbReference>
<dbReference type="NCBIfam" id="TIGR02168">
    <property type="entry name" value="SMC_prok_B"/>
    <property type="match status" value="1"/>
</dbReference>
<feature type="non-terminal residue" evidence="8">
    <location>
        <position position="989"/>
    </location>
</feature>
<evidence type="ECO:0000259" key="7">
    <source>
        <dbReference type="SMART" id="SM00968"/>
    </source>
</evidence>
<evidence type="ECO:0000256" key="1">
    <source>
        <dbReference type="ARBA" id="ARBA00022490"/>
    </source>
</evidence>
<gene>
    <name evidence="8" type="ORF">METZ01_LOCUS70310</name>
</gene>
<dbReference type="SUPFAM" id="SSF52540">
    <property type="entry name" value="P-loop containing nucleoside triphosphate hydrolases"/>
    <property type="match status" value="1"/>
</dbReference>
<dbReference type="GO" id="GO:0005694">
    <property type="term" value="C:chromosome"/>
    <property type="evidence" value="ECO:0007669"/>
    <property type="project" value="InterPro"/>
</dbReference>
<keyword evidence="5" id="KW-0238">DNA-binding</keyword>
<dbReference type="Gene3D" id="3.40.50.300">
    <property type="entry name" value="P-loop containing nucleotide triphosphate hydrolases"/>
    <property type="match status" value="1"/>
</dbReference>
<dbReference type="GO" id="GO:0003677">
    <property type="term" value="F:DNA binding"/>
    <property type="evidence" value="ECO:0007669"/>
    <property type="project" value="UniProtKB-KW"/>
</dbReference>
<protein>
    <recommendedName>
        <fullName evidence="7">SMC hinge domain-containing protein</fullName>
    </recommendedName>
</protein>
<dbReference type="InterPro" id="IPR024704">
    <property type="entry name" value="SMC"/>
</dbReference>
<dbReference type="InterPro" id="IPR036277">
    <property type="entry name" value="SMC_hinge_sf"/>
</dbReference>
<dbReference type="Gene3D" id="1.20.1060.20">
    <property type="match status" value="1"/>
</dbReference>
<keyword evidence="1" id="KW-0963">Cytoplasm</keyword>
<dbReference type="InterPro" id="IPR027417">
    <property type="entry name" value="P-loop_NTPase"/>
</dbReference>
<dbReference type="SUPFAM" id="SSF75553">
    <property type="entry name" value="Smc hinge domain"/>
    <property type="match status" value="1"/>
</dbReference>
<dbReference type="GO" id="GO:0030261">
    <property type="term" value="P:chromosome condensation"/>
    <property type="evidence" value="ECO:0007669"/>
    <property type="project" value="InterPro"/>
</dbReference>
<name>A0A381TN09_9ZZZZ</name>
<proteinExistence type="predicted"/>
<evidence type="ECO:0000313" key="8">
    <source>
        <dbReference type="EMBL" id="SVA17456.1"/>
    </source>
</evidence>
<evidence type="ECO:0000256" key="5">
    <source>
        <dbReference type="ARBA" id="ARBA00023125"/>
    </source>
</evidence>
<evidence type="ECO:0000256" key="4">
    <source>
        <dbReference type="ARBA" id="ARBA00023054"/>
    </source>
</evidence>
<dbReference type="PANTHER" id="PTHR43977">
    <property type="entry name" value="STRUCTURAL MAINTENANCE OF CHROMOSOMES PROTEIN 3"/>
    <property type="match status" value="1"/>
</dbReference>
<dbReference type="EMBL" id="UINC01004871">
    <property type="protein sequence ID" value="SVA17456.1"/>
    <property type="molecule type" value="Genomic_DNA"/>
</dbReference>
<feature type="domain" description="SMC hinge" evidence="7">
    <location>
        <begin position="521"/>
        <end position="637"/>
    </location>
</feature>
<keyword evidence="3" id="KW-0067">ATP-binding</keyword>
<evidence type="ECO:0000256" key="6">
    <source>
        <dbReference type="SAM" id="Coils"/>
    </source>
</evidence>
<feature type="coiled-coil region" evidence="6">
    <location>
        <begin position="367"/>
        <end position="478"/>
    </location>
</feature>
<feature type="coiled-coil region" evidence="6">
    <location>
        <begin position="891"/>
        <end position="932"/>
    </location>
</feature>
<dbReference type="InterPro" id="IPR011890">
    <property type="entry name" value="SMC_prok"/>
</dbReference>
<feature type="coiled-coil region" evidence="6">
    <location>
        <begin position="758"/>
        <end position="862"/>
    </location>
</feature>
<dbReference type="GO" id="GO:0007062">
    <property type="term" value="P:sister chromatid cohesion"/>
    <property type="evidence" value="ECO:0007669"/>
    <property type="project" value="InterPro"/>
</dbReference>
<feature type="coiled-coil region" evidence="6">
    <location>
        <begin position="674"/>
        <end position="715"/>
    </location>
</feature>
<evidence type="ECO:0000256" key="3">
    <source>
        <dbReference type="ARBA" id="ARBA00022840"/>
    </source>
</evidence>
<sequence>MYISDLKIHGFKSFAKKEDLRFGEGITAVVGPNGCGKTNIVDAIRWVLGEQKYSVLRSNKMEEVIFNGAKGVKPLGECEVSLTVHNNKGKLPVEYNDIEISRRVYRNGESEYFMNKNSCRLKDIYDLFVDTGMGSDSYSVIELKMIEQILSESGNDRFRMFEEAAGINKYKLQRKHSLRKFEMVKKDLERVDDIIKEVEEKVKHLNLQLKRFKRYEKLQEDLKGFEISLGYTQLSDLKEESDPLRLTVQKFTQQRESKSTQEELNERELTRLRELYQDQATEVEDLKHKFDGLKDERNATKQHILIWNEQSHSARNQIDRLNSEKKANSKKDEHYIQELREFQEEINKITPEISTAVEKHKDKKELFDELNKKYVKVQSEVELYQEDRWKAQTKKTEIERQNQKSELLIEEKSATIDELNIDIDGLKKALIHLDKQLLDGENNISGIKNNVSKAKTKQAELKSELDRLNLDLNSTQKNIHEIYGELKSLVSQQNFYQSIITSNEGFPNGTRHILEQKTKYPEVFGAVVDLLNVEDKYAVAVDSVLGDLGNCLVIKNKKSVFSAFKQLKKKKLGNVSFIPMDCIPKPAKAKVTLPKNPAVLGKVSDYVNCPENLSGIKNFLFGDCLLVSKMDELDESILDEWNCVDLEGHISIRGIMKFQDAENNLVQIGRQSRLKELEIMISKMNKKSEALTGEKEKIEKEISAVENDLLSGNDNLRYITEQLSKLDGEIQQFIYQKEKTEERILEHRTKQKYLKDLIHQLKESGEETKKELINIEKNIEKKSLKLSQSEEKLSGLRVSRDQLSAEVQALHIDVLKLENQREQFRMKMNTAEKTIDELKLRDSEIENEILELNKKVERLNQNITEGTLSIEKTEGRISGIKSKLDLKNQVKENTFQDVEQLQNKIRTEQKSRELLLEEIKESEQKLMENEQKRLLIVNRIRDLYEVEIPKYLDVKLTEMKLQDKIQKAHRSIENIGAVNMAVQSDYDEE</sequence>
<keyword evidence="2" id="KW-0547">Nucleotide-binding</keyword>
<dbReference type="Pfam" id="PF06470">
    <property type="entry name" value="SMC_hinge"/>
    <property type="match status" value="1"/>
</dbReference>
<reference evidence="8" key="1">
    <citation type="submission" date="2018-05" db="EMBL/GenBank/DDBJ databases">
        <authorList>
            <person name="Lanie J.A."/>
            <person name="Ng W.-L."/>
            <person name="Kazmierczak K.M."/>
            <person name="Andrzejewski T.M."/>
            <person name="Davidsen T.M."/>
            <person name="Wayne K.J."/>
            <person name="Tettelin H."/>
            <person name="Glass J.I."/>
            <person name="Rusch D."/>
            <person name="Podicherti R."/>
            <person name="Tsui H.-C.T."/>
            <person name="Winkler M.E."/>
        </authorList>
    </citation>
    <scope>NUCLEOTIDE SEQUENCE</scope>
</reference>
<feature type="coiled-coil region" evidence="6">
    <location>
        <begin position="269"/>
        <end position="303"/>
    </location>
</feature>
<dbReference type="GO" id="GO:0016887">
    <property type="term" value="F:ATP hydrolysis activity"/>
    <property type="evidence" value="ECO:0007669"/>
    <property type="project" value="InterPro"/>
</dbReference>
<dbReference type="Gene3D" id="3.30.70.1620">
    <property type="match status" value="1"/>
</dbReference>
<dbReference type="PIRSF" id="PIRSF005719">
    <property type="entry name" value="SMC"/>
    <property type="match status" value="1"/>
</dbReference>